<dbReference type="GO" id="GO:0005524">
    <property type="term" value="F:ATP binding"/>
    <property type="evidence" value="ECO:0007669"/>
    <property type="project" value="UniProtKB-UniRule"/>
</dbReference>
<feature type="compositionally biased region" description="Acidic residues" evidence="23">
    <location>
        <begin position="683"/>
        <end position="695"/>
    </location>
</feature>
<feature type="signal peptide" evidence="25">
    <location>
        <begin position="1"/>
        <end position="27"/>
    </location>
</feature>
<evidence type="ECO:0000256" key="11">
    <source>
        <dbReference type="ARBA" id="ARBA00022989"/>
    </source>
</evidence>
<dbReference type="InterPro" id="IPR003598">
    <property type="entry name" value="Ig_sub2"/>
</dbReference>
<dbReference type="InterPro" id="IPR008266">
    <property type="entry name" value="Tyr_kinase_AS"/>
</dbReference>
<evidence type="ECO:0000256" key="25">
    <source>
        <dbReference type="SAM" id="SignalP"/>
    </source>
</evidence>
<evidence type="ECO:0000256" key="10">
    <source>
        <dbReference type="ARBA" id="ARBA00022840"/>
    </source>
</evidence>
<feature type="domain" description="Ig-like" evidence="27">
    <location>
        <begin position="151"/>
        <end position="282"/>
    </location>
</feature>
<dbReference type="PROSITE" id="PS50011">
    <property type="entry name" value="PROTEIN_KINASE_DOM"/>
    <property type="match status" value="1"/>
</dbReference>
<dbReference type="PROSITE" id="PS00107">
    <property type="entry name" value="PROTEIN_KINASE_ATP"/>
    <property type="match status" value="1"/>
</dbReference>
<dbReference type="Pfam" id="PF07714">
    <property type="entry name" value="PK_Tyr_Ser-Thr"/>
    <property type="match status" value="1"/>
</dbReference>
<evidence type="ECO:0000256" key="8">
    <source>
        <dbReference type="ARBA" id="ARBA00022741"/>
    </source>
</evidence>
<feature type="chain" id="PRO_5029598202" description="receptor protein-tyrosine kinase" evidence="25">
    <location>
        <begin position="28"/>
        <end position="712"/>
    </location>
</feature>
<dbReference type="GO" id="GO:0005886">
    <property type="term" value="C:plasma membrane"/>
    <property type="evidence" value="ECO:0007669"/>
    <property type="project" value="TreeGrafter"/>
</dbReference>
<keyword evidence="11 24" id="KW-1133">Transmembrane helix</keyword>
<dbReference type="GO" id="GO:0007169">
    <property type="term" value="P:cell surface receptor protein tyrosine kinase signaling pathway"/>
    <property type="evidence" value="ECO:0007669"/>
    <property type="project" value="TreeGrafter"/>
</dbReference>
<evidence type="ECO:0000256" key="24">
    <source>
        <dbReference type="SAM" id="Phobius"/>
    </source>
</evidence>
<evidence type="ECO:0000256" key="6">
    <source>
        <dbReference type="ARBA" id="ARBA00022729"/>
    </source>
</evidence>
<dbReference type="InterPro" id="IPR017441">
    <property type="entry name" value="Protein_kinase_ATP_BS"/>
</dbReference>
<organism evidence="28 29">
    <name type="scientific">Clytia hemisphaerica</name>
    <dbReference type="NCBI Taxonomy" id="252671"/>
    <lineage>
        <taxon>Eukaryota</taxon>
        <taxon>Metazoa</taxon>
        <taxon>Cnidaria</taxon>
        <taxon>Hydrozoa</taxon>
        <taxon>Hydroidolina</taxon>
        <taxon>Leptothecata</taxon>
        <taxon>Obeliida</taxon>
        <taxon>Clytiidae</taxon>
        <taxon>Clytia</taxon>
    </lineage>
</organism>
<evidence type="ECO:0000259" key="26">
    <source>
        <dbReference type="PROSITE" id="PS50011"/>
    </source>
</evidence>
<evidence type="ECO:0000256" key="18">
    <source>
        <dbReference type="ARBA" id="ARBA00051243"/>
    </source>
</evidence>
<feature type="binding site" evidence="21">
    <location>
        <position position="548"/>
    </location>
    <ligand>
        <name>Mg(2+)</name>
        <dbReference type="ChEBI" id="CHEBI:18420"/>
    </ligand>
</feature>
<dbReference type="InterPro" id="IPR007110">
    <property type="entry name" value="Ig-like_dom"/>
</dbReference>
<dbReference type="Gene3D" id="1.10.510.10">
    <property type="entry name" value="Transferase(Phosphotransferase) domain 1"/>
    <property type="match status" value="1"/>
</dbReference>
<dbReference type="SUPFAM" id="SSF56112">
    <property type="entry name" value="Protein kinase-like (PK-like)"/>
    <property type="match status" value="1"/>
</dbReference>
<dbReference type="EC" id="2.7.10.1" evidence="2"/>
<comment type="subcellular location">
    <subcellularLocation>
        <location evidence="1">Membrane</location>
        <topology evidence="1">Single-pass membrane protein</topology>
    </subcellularLocation>
</comment>
<dbReference type="PANTHER" id="PTHR24416:SF550">
    <property type="entry name" value="FIBROBLAST GROWTH FACTOR RECEPTOR HOMOLOG 1-RELATED"/>
    <property type="match status" value="1"/>
</dbReference>
<feature type="binding site" evidence="20">
    <location>
        <position position="534"/>
    </location>
    <ligand>
        <name>ATP</name>
        <dbReference type="ChEBI" id="CHEBI:30616"/>
    </ligand>
</feature>
<evidence type="ECO:0000256" key="23">
    <source>
        <dbReference type="SAM" id="MobiDB-lite"/>
    </source>
</evidence>
<keyword evidence="3" id="KW-0597">Phosphoprotein</keyword>
<evidence type="ECO:0000256" key="19">
    <source>
        <dbReference type="PIRSR" id="PIRSR000615-1"/>
    </source>
</evidence>
<dbReference type="InterPro" id="IPR020635">
    <property type="entry name" value="Tyr_kinase_cat_dom"/>
</dbReference>
<name>A0A7M5WZ93_9CNID</name>
<dbReference type="FunFam" id="1.10.510.10:FF:000007">
    <property type="entry name" value="Fibroblast growth factor receptor"/>
    <property type="match status" value="1"/>
</dbReference>
<feature type="transmembrane region" description="Helical" evidence="24">
    <location>
        <begin position="297"/>
        <end position="320"/>
    </location>
</feature>
<dbReference type="SUPFAM" id="SSF48726">
    <property type="entry name" value="Immunoglobulin"/>
    <property type="match status" value="2"/>
</dbReference>
<keyword evidence="13" id="KW-0829">Tyrosine-protein kinase</keyword>
<proteinExistence type="predicted"/>
<dbReference type="InterPro" id="IPR013783">
    <property type="entry name" value="Ig-like_fold"/>
</dbReference>
<dbReference type="GO" id="GO:0004714">
    <property type="term" value="F:transmembrane receptor protein tyrosine kinase activity"/>
    <property type="evidence" value="ECO:0007669"/>
    <property type="project" value="UniProtKB-EC"/>
</dbReference>
<dbReference type="InterPro" id="IPR036179">
    <property type="entry name" value="Ig-like_dom_sf"/>
</dbReference>
<dbReference type="AlphaFoldDB" id="A0A7M5WZ93"/>
<dbReference type="SMART" id="SM00219">
    <property type="entry name" value="TyrKc"/>
    <property type="match status" value="1"/>
</dbReference>
<keyword evidence="29" id="KW-1185">Reference proteome</keyword>
<evidence type="ECO:0000256" key="14">
    <source>
        <dbReference type="ARBA" id="ARBA00023157"/>
    </source>
</evidence>
<keyword evidence="12 24" id="KW-0472">Membrane</keyword>
<dbReference type="SMART" id="SM00409">
    <property type="entry name" value="IG"/>
    <property type="match status" value="2"/>
</dbReference>
<evidence type="ECO:0000256" key="16">
    <source>
        <dbReference type="ARBA" id="ARBA00023180"/>
    </source>
</evidence>
<dbReference type="RefSeq" id="XP_066919094.1">
    <property type="nucleotide sequence ID" value="XM_067062993.1"/>
</dbReference>
<keyword evidence="21" id="KW-0460">Magnesium</keyword>
<dbReference type="InterPro" id="IPR011009">
    <property type="entry name" value="Kinase-like_dom_sf"/>
</dbReference>
<keyword evidence="15" id="KW-0675">Receptor</keyword>
<evidence type="ECO:0000313" key="29">
    <source>
        <dbReference type="Proteomes" id="UP000594262"/>
    </source>
</evidence>
<dbReference type="InterPro" id="IPR000719">
    <property type="entry name" value="Prot_kinase_dom"/>
</dbReference>
<dbReference type="GO" id="GO:0043235">
    <property type="term" value="C:receptor complex"/>
    <property type="evidence" value="ECO:0007669"/>
    <property type="project" value="TreeGrafter"/>
</dbReference>
<keyword evidence="16" id="KW-0325">Glycoprotein</keyword>
<evidence type="ECO:0000256" key="15">
    <source>
        <dbReference type="ARBA" id="ARBA00023170"/>
    </source>
</evidence>
<dbReference type="PANTHER" id="PTHR24416">
    <property type="entry name" value="TYROSINE-PROTEIN KINASE RECEPTOR"/>
    <property type="match status" value="1"/>
</dbReference>
<dbReference type="PIRSF" id="PIRSF000615">
    <property type="entry name" value="TyrPK_CSF1-R"/>
    <property type="match status" value="1"/>
</dbReference>
<dbReference type="PROSITE" id="PS50835">
    <property type="entry name" value="IG_LIKE"/>
    <property type="match status" value="2"/>
</dbReference>
<evidence type="ECO:0000256" key="20">
    <source>
        <dbReference type="PIRSR" id="PIRSR000615-2"/>
    </source>
</evidence>
<keyword evidence="8 20" id="KW-0547">Nucleotide-binding</keyword>
<evidence type="ECO:0000256" key="2">
    <source>
        <dbReference type="ARBA" id="ARBA00011902"/>
    </source>
</evidence>
<evidence type="ECO:0000256" key="4">
    <source>
        <dbReference type="ARBA" id="ARBA00022679"/>
    </source>
</evidence>
<dbReference type="SMART" id="SM00408">
    <property type="entry name" value="IGc2"/>
    <property type="match status" value="2"/>
</dbReference>
<feature type="domain" description="Ig-like" evidence="27">
    <location>
        <begin position="42"/>
        <end position="128"/>
    </location>
</feature>
<feature type="domain" description="Protein kinase" evidence="26">
    <location>
        <begin position="400"/>
        <end position="665"/>
    </location>
</feature>
<dbReference type="CDD" id="cd00096">
    <property type="entry name" value="Ig"/>
    <property type="match status" value="1"/>
</dbReference>
<reference evidence="28" key="1">
    <citation type="submission" date="2021-01" db="UniProtKB">
        <authorList>
            <consortium name="EnsemblMetazoa"/>
        </authorList>
    </citation>
    <scope>IDENTIFICATION</scope>
</reference>
<evidence type="ECO:0000256" key="3">
    <source>
        <dbReference type="ARBA" id="ARBA00022553"/>
    </source>
</evidence>
<dbReference type="Gene3D" id="2.60.40.10">
    <property type="entry name" value="Immunoglobulins"/>
    <property type="match status" value="2"/>
</dbReference>
<accession>A0A7M5WZ93</accession>
<feature type="binding site" evidence="21">
    <location>
        <position position="535"/>
    </location>
    <ligand>
        <name>Mg(2+)</name>
        <dbReference type="ChEBI" id="CHEBI:18420"/>
    </ligand>
</feature>
<dbReference type="GO" id="GO:0046872">
    <property type="term" value="F:metal ion binding"/>
    <property type="evidence" value="ECO:0007669"/>
    <property type="project" value="UniProtKB-KW"/>
</dbReference>
<sequence>MKHQPNHYVSLLVIFYILCFRTNLCVARERSFISPKDRLKDPIRVIQFANKTATHIVAENGNDVTLDCRVSGNMNATHWWFKINPENGKHTFLSSSSILTLKDLRSSDSGQYTCIVNAQSAKNQRNFTVNVPSYRYTIKIPLLLKQLGPNPNVNSQTSIDVGEHVRLQCHEESSKQSYYGYRVEFRWIRWKKNFNPTILQNIGRDIMKNKLDFTKYPFVEEIPSSEYKVFIHMRYDNNVRFGRLHSSDLTLSQVTEDDQGYYSCVASNSFGFDFLTRYVAVNKVHDIESPRINILKVVLIALGAGLIFGISIICTVCRLIKLRGDKQRALPVEEIGLVEIHRNDQQGVRHEENVYIIDSSPAIVQAKKRNPKRTNEELYHDPQVLLSSVHPKWEVNRKSLIISQTLGSGAFGIVMKATLPGGLGERKTVAVKIPKENAKRQDLLLELAMLKHIGHHKHIINFLGCCTEMDPIYIIHEYAPYGNLRMFLRSKRPLAMDQQPFLTTKNLISFSSQVAQGMEFLASKMCIHRDLAARNVLLGEDYVIKIADFGLARSLKNTDYYQKTTNGRVSVKWVAIEALLDRVYSTQSDIWAYGVLLWEIFTLGGTPYPRIPVQDLYKVLKDGYRTKRPKNCPPQIYEIMGKCWNEKPSKRPSFSELVAHMESLLDESTSDDIFEFKSPDGSLDNEELETDEENEQPSLMSDGYAFLTTKVL</sequence>
<keyword evidence="6 25" id="KW-0732">Signal</keyword>
<evidence type="ECO:0000256" key="12">
    <source>
        <dbReference type="ARBA" id="ARBA00023136"/>
    </source>
</evidence>
<keyword evidence="9" id="KW-0418">Kinase</keyword>
<evidence type="ECO:0000256" key="21">
    <source>
        <dbReference type="PIRSR" id="PIRSR000615-3"/>
    </source>
</evidence>
<feature type="region of interest" description="Disordered" evidence="23">
    <location>
        <begin position="674"/>
        <end position="699"/>
    </location>
</feature>
<evidence type="ECO:0000256" key="1">
    <source>
        <dbReference type="ARBA" id="ARBA00004167"/>
    </source>
</evidence>
<evidence type="ECO:0000256" key="9">
    <source>
        <dbReference type="ARBA" id="ARBA00022777"/>
    </source>
</evidence>
<dbReference type="EnsemblMetazoa" id="CLYHEMT015314.1">
    <property type="protein sequence ID" value="CLYHEMP015314.1"/>
    <property type="gene ID" value="CLYHEMG015314"/>
</dbReference>
<keyword evidence="21" id="KW-0479">Metal-binding</keyword>
<keyword evidence="17" id="KW-0393">Immunoglobulin domain</keyword>
<dbReference type="Pfam" id="PF13927">
    <property type="entry name" value="Ig_3"/>
    <property type="match status" value="1"/>
</dbReference>
<feature type="active site" description="Proton acceptor" evidence="19">
    <location>
        <position position="530"/>
    </location>
</feature>
<dbReference type="OrthoDB" id="5966694at2759"/>
<dbReference type="PROSITE" id="PS00109">
    <property type="entry name" value="PROTEIN_KINASE_TYR"/>
    <property type="match status" value="1"/>
</dbReference>
<feature type="binding site" evidence="20 22">
    <location>
        <position position="432"/>
    </location>
    <ligand>
        <name>ATP</name>
        <dbReference type="ChEBI" id="CHEBI:30616"/>
    </ligand>
</feature>
<protein>
    <recommendedName>
        <fullName evidence="2">receptor protein-tyrosine kinase</fullName>
        <ecNumber evidence="2">2.7.10.1</ecNumber>
    </recommendedName>
</protein>
<dbReference type="InterPro" id="IPR050122">
    <property type="entry name" value="RTK"/>
</dbReference>
<keyword evidence="14" id="KW-1015">Disulfide bond</keyword>
<dbReference type="InterPro" id="IPR003599">
    <property type="entry name" value="Ig_sub"/>
</dbReference>
<dbReference type="Gene3D" id="3.30.200.20">
    <property type="entry name" value="Phosphorylase Kinase, domain 1"/>
    <property type="match status" value="1"/>
</dbReference>
<feature type="binding site" evidence="20">
    <location>
        <begin position="407"/>
        <end position="414"/>
    </location>
    <ligand>
        <name>ATP</name>
        <dbReference type="ChEBI" id="CHEBI:30616"/>
    </ligand>
</feature>
<keyword evidence="4" id="KW-0808">Transferase</keyword>
<evidence type="ECO:0000256" key="17">
    <source>
        <dbReference type="ARBA" id="ARBA00023319"/>
    </source>
</evidence>
<evidence type="ECO:0000259" key="27">
    <source>
        <dbReference type="PROSITE" id="PS50835"/>
    </source>
</evidence>
<keyword evidence="10 20" id="KW-0067">ATP-binding</keyword>
<evidence type="ECO:0000256" key="5">
    <source>
        <dbReference type="ARBA" id="ARBA00022692"/>
    </source>
</evidence>
<dbReference type="GeneID" id="136806422"/>
<comment type="catalytic activity">
    <reaction evidence="18">
        <text>L-tyrosyl-[protein] + ATP = O-phospho-L-tyrosyl-[protein] + ADP + H(+)</text>
        <dbReference type="Rhea" id="RHEA:10596"/>
        <dbReference type="Rhea" id="RHEA-COMP:10136"/>
        <dbReference type="Rhea" id="RHEA-COMP:20101"/>
        <dbReference type="ChEBI" id="CHEBI:15378"/>
        <dbReference type="ChEBI" id="CHEBI:30616"/>
        <dbReference type="ChEBI" id="CHEBI:46858"/>
        <dbReference type="ChEBI" id="CHEBI:61978"/>
        <dbReference type="ChEBI" id="CHEBI:456216"/>
        <dbReference type="EC" id="2.7.10.1"/>
    </reaction>
</comment>
<evidence type="ECO:0000256" key="13">
    <source>
        <dbReference type="ARBA" id="ARBA00023137"/>
    </source>
</evidence>
<keyword evidence="5 24" id="KW-0812">Transmembrane</keyword>
<dbReference type="PRINTS" id="PR00109">
    <property type="entry name" value="TYRKINASE"/>
</dbReference>
<evidence type="ECO:0000256" key="7">
    <source>
        <dbReference type="ARBA" id="ARBA00022737"/>
    </source>
</evidence>
<evidence type="ECO:0000313" key="28">
    <source>
        <dbReference type="EnsemblMetazoa" id="CLYHEMP015314.1"/>
    </source>
</evidence>
<dbReference type="Proteomes" id="UP000594262">
    <property type="component" value="Unplaced"/>
</dbReference>
<dbReference type="InterPro" id="IPR001245">
    <property type="entry name" value="Ser-Thr/Tyr_kinase_cat_dom"/>
</dbReference>
<keyword evidence="7" id="KW-0677">Repeat</keyword>
<evidence type="ECO:0000256" key="22">
    <source>
        <dbReference type="PROSITE-ProRule" id="PRU10141"/>
    </source>
</evidence>